<dbReference type="EMBL" id="WMZU01000001">
    <property type="protein sequence ID" value="MTS25860.1"/>
    <property type="molecule type" value="Genomic_DNA"/>
</dbReference>
<accession>A0A6L6LMG0</accession>
<comment type="caution">
    <text evidence="1">The sequence shown here is derived from an EMBL/GenBank/DDBJ whole genome shotgun (WGS) entry which is preliminary data.</text>
</comment>
<reference evidence="1 2" key="1">
    <citation type="journal article" date="2019" name="Nat. Med.">
        <title>A library of human gut bacterial isolates paired with longitudinal multiomics data enables mechanistic microbiome research.</title>
        <authorList>
            <person name="Poyet M."/>
            <person name="Groussin M."/>
            <person name="Gibbons S.M."/>
            <person name="Avila-Pacheco J."/>
            <person name="Jiang X."/>
            <person name="Kearney S.M."/>
            <person name="Perrotta A.R."/>
            <person name="Berdy B."/>
            <person name="Zhao S."/>
            <person name="Lieberman T.D."/>
            <person name="Swanson P.K."/>
            <person name="Smith M."/>
            <person name="Roesemann S."/>
            <person name="Alexander J.E."/>
            <person name="Rich S.A."/>
            <person name="Livny J."/>
            <person name="Vlamakis H."/>
            <person name="Clish C."/>
            <person name="Bullock K."/>
            <person name="Deik A."/>
            <person name="Scott J."/>
            <person name="Pierce K.A."/>
            <person name="Xavier R.J."/>
            <person name="Alm E.J."/>
        </authorList>
    </citation>
    <scope>NUCLEOTIDE SEQUENCE [LARGE SCALE GENOMIC DNA]</scope>
    <source>
        <strain evidence="1 2">BIOML-A4</strain>
    </source>
</reference>
<name>A0A6L6LMG0_9FIRM</name>
<organism evidence="1 2">
    <name type="scientific">Ruthenibacterium lactatiformans</name>
    <dbReference type="NCBI Taxonomy" id="1550024"/>
    <lineage>
        <taxon>Bacteria</taxon>
        <taxon>Bacillati</taxon>
        <taxon>Bacillota</taxon>
        <taxon>Clostridia</taxon>
        <taxon>Eubacteriales</taxon>
        <taxon>Oscillospiraceae</taxon>
        <taxon>Ruthenibacterium</taxon>
    </lineage>
</organism>
<evidence type="ECO:0000313" key="1">
    <source>
        <dbReference type="EMBL" id="MTS25860.1"/>
    </source>
</evidence>
<gene>
    <name evidence="1" type="ORF">GMD59_01000</name>
</gene>
<sequence>MKGNFTMSKSKNDIPVAGGYLRQTFHPVRTQYDAIYTIIDPQTGKPYTYGRLAEDLAQRKQDYPQLAALIDPVLSRITKKAELRPNSVFSVQRRGTTKEGAAEELQRACFSQLRAMMMLLFRPLYERNLAYGDVTVADFVLYQSEVLYMGELPETRTRLLGCLKSTILPEIGDRKLKDLDAAEQKKALRRMDRTLCREDAKASRRAYVRRAYQGLIQAIENSGWLGSAAGIRLADLLERSWERNTQILNSARPHCLDDVQRTELFRILRQPALLYEYFLVALLYSGMDAAEIAAACFGDFDVLKFNGQCCYTLIITRRVRKLHKRYSTLSATNQAFPIQKLRRVVLPPWAGDILMRRLEQLRSLGFSDDNIREMRLSSKAADGLFEGPDEINQRLEALLQEANIGSTTVTRTGREGNPYQATIRADVSLLQRDAKYLAELCGADPVMLHAMFGIAWTETDEQAYLDLLGDAYAVARYLRLRRWSPLSHVPLPDDSEGCLTGFSDAPARHILQVSNNSDHPTTLTLSANYAVRVYWKTQKERN</sequence>
<protein>
    <submittedName>
        <fullName evidence="1">Uncharacterized protein</fullName>
    </submittedName>
</protein>
<dbReference type="Proteomes" id="UP000472755">
    <property type="component" value="Unassembled WGS sequence"/>
</dbReference>
<evidence type="ECO:0000313" key="2">
    <source>
        <dbReference type="Proteomes" id="UP000472755"/>
    </source>
</evidence>
<dbReference type="AlphaFoldDB" id="A0A6L6LMG0"/>
<proteinExistence type="predicted"/>